<evidence type="ECO:0000313" key="5">
    <source>
        <dbReference type="Proteomes" id="UP001138540"/>
    </source>
</evidence>
<gene>
    <name evidence="4" type="ORF">HNP60_001787</name>
</gene>
<comment type="caution">
    <text evidence="2">Lacks conserved residue(s) required for the propagation of feature annotation.</text>
</comment>
<dbReference type="InterPro" id="IPR016035">
    <property type="entry name" value="Acyl_Trfase/lysoPLipase"/>
</dbReference>
<proteinExistence type="predicted"/>
<dbReference type="RefSeq" id="WP_184152606.1">
    <property type="nucleotide sequence ID" value="NZ_JACHKA010000001.1"/>
</dbReference>
<keyword evidence="1 2" id="KW-0443">Lipid metabolism</keyword>
<keyword evidence="2" id="KW-0378">Hydrolase</keyword>
<evidence type="ECO:0000256" key="1">
    <source>
        <dbReference type="ARBA" id="ARBA00023098"/>
    </source>
</evidence>
<dbReference type="InterPro" id="IPR024282">
    <property type="entry name" value="DUF3376"/>
</dbReference>
<organism evidence="4 5">
    <name type="scientific">Sphingobium lignivorans</name>
    <dbReference type="NCBI Taxonomy" id="2735886"/>
    <lineage>
        <taxon>Bacteria</taxon>
        <taxon>Pseudomonadati</taxon>
        <taxon>Pseudomonadota</taxon>
        <taxon>Alphaproteobacteria</taxon>
        <taxon>Sphingomonadales</taxon>
        <taxon>Sphingomonadaceae</taxon>
        <taxon>Sphingobium</taxon>
    </lineage>
</organism>
<name>A0ABR6NEV8_9SPHN</name>
<dbReference type="InterPro" id="IPR019894">
    <property type="entry name" value="Patatin-related_protein"/>
</dbReference>
<dbReference type="EMBL" id="JACHKA010000001">
    <property type="protein sequence ID" value="MBB5985813.1"/>
    <property type="molecule type" value="Genomic_DNA"/>
</dbReference>
<dbReference type="SUPFAM" id="SSF52151">
    <property type="entry name" value="FabD/lysophospholipase-like"/>
    <property type="match status" value="1"/>
</dbReference>
<accession>A0ABR6NEV8</accession>
<feature type="active site" description="Nucleophile" evidence="2">
    <location>
        <position position="80"/>
    </location>
</feature>
<dbReference type="PROSITE" id="PS51635">
    <property type="entry name" value="PNPLA"/>
    <property type="match status" value="1"/>
</dbReference>
<protein>
    <submittedName>
        <fullName evidence="4">Patatin-related protein</fullName>
    </submittedName>
</protein>
<feature type="short sequence motif" description="GXSXG" evidence="2">
    <location>
        <begin position="78"/>
        <end position="82"/>
    </location>
</feature>
<keyword evidence="5" id="KW-1185">Reference proteome</keyword>
<dbReference type="NCBIfam" id="TIGR03607">
    <property type="entry name" value="patatin-like protein"/>
    <property type="match status" value="1"/>
</dbReference>
<dbReference type="Gene3D" id="3.40.1090.10">
    <property type="entry name" value="Cytosolic phospholipase A2 catalytic domain"/>
    <property type="match status" value="2"/>
</dbReference>
<sequence>MREKELRLALVCYGGVSLAVYMHGVTKEIWRLARASRDFWSAGPASDGGSESIYLAMLRACQADHDLRLRVLPDIIAGASAGGINGIFLAQAIETGESLDPLTELWLRCADADILLDPDARPLSRFTKFWAAPILWLLMRRRGDTVDKTVAPEAREEVRRKLSNFVRARWFAPPFGGKGFSGLLLDAFDAMSAGAHGEPLLPPHHPLDLFVTATDFAGHEETLRLNSPPQIKETEHRLTIAFRARGDYPRRLADPAELVFAARATASFPGAFPPFTVRELDRVLSERERPWPGRQAFLRRILPHHSARGTAEDAVLIDGSVLANAPFAQAIDALKDRPARRIVDRRFVYVEPAPDVAGFRLTSPVARTETGERPLPGFFRTIFGAVSDIPREQPIRDNLEAIAARSARIRRMQHIVDALRPDIERTVDRTLGRTLFLIRPTARRLAVWRARFQQRAARSAGFAYPAYGYLKYSGIVEELADLILALAGEGSPLDREELRRTLRDALHVRGIDNVGHGTSDGASDALIAFYRSHDVAFRIRRLRFLARNLSTAGEQDSPGEAVDDGRAQMRDMLYEAIALYAERQLPGWFDETVRERARAARRDPLAAIEAVAEARDLREADAMVDARFAEAAMCLAPEDRRHLLKAYLGFPFYDIATLPLLQGEGLDEYDPIKVDRISPEDATAIRAGGAAATLRGIEFNSFGAFFSRAYRENDYLWGRLHGADRLIDLLLSTMPAWPDADARRAAWKRQAFEAILDEEEAQLPLMQAEIARIRQEIDAAMPAANRPSPE</sequence>
<dbReference type="InterPro" id="IPR002641">
    <property type="entry name" value="PNPLA_dom"/>
</dbReference>
<dbReference type="Pfam" id="PF11856">
    <property type="entry name" value="DUF3376"/>
    <property type="match status" value="1"/>
</dbReference>
<feature type="active site" description="Proton acceptor" evidence="2">
    <location>
        <position position="318"/>
    </location>
</feature>
<evidence type="ECO:0000313" key="4">
    <source>
        <dbReference type="EMBL" id="MBB5985813.1"/>
    </source>
</evidence>
<evidence type="ECO:0000256" key="2">
    <source>
        <dbReference type="PROSITE-ProRule" id="PRU01161"/>
    </source>
</evidence>
<dbReference type="Proteomes" id="UP001138540">
    <property type="component" value="Unassembled WGS sequence"/>
</dbReference>
<keyword evidence="2" id="KW-0442">Lipid degradation</keyword>
<dbReference type="Pfam" id="PF01734">
    <property type="entry name" value="Patatin"/>
    <property type="match status" value="1"/>
</dbReference>
<feature type="domain" description="PNPLA" evidence="3">
    <location>
        <begin position="10"/>
        <end position="331"/>
    </location>
</feature>
<reference evidence="4 5" key="1">
    <citation type="submission" date="2020-08" db="EMBL/GenBank/DDBJ databases">
        <title>Exploring microbial biodiversity for novel pathways involved in the catabolism of aromatic compounds derived from lignin.</title>
        <authorList>
            <person name="Elkins J."/>
        </authorList>
    </citation>
    <scope>NUCLEOTIDE SEQUENCE [LARGE SCALE GENOMIC DNA]</scope>
    <source>
        <strain evidence="4 5">B1D3A</strain>
    </source>
</reference>
<comment type="caution">
    <text evidence="4">The sequence shown here is derived from an EMBL/GenBank/DDBJ whole genome shotgun (WGS) entry which is preliminary data.</text>
</comment>
<evidence type="ECO:0000259" key="3">
    <source>
        <dbReference type="PROSITE" id="PS51635"/>
    </source>
</evidence>